<gene>
    <name evidence="2" type="ORF">G6N74_24300</name>
</gene>
<dbReference type="RefSeq" id="WP_091915527.1">
    <property type="nucleotide sequence ID" value="NZ_JAAKZG010000014.1"/>
</dbReference>
<dbReference type="AlphaFoldDB" id="A0A7C9RAQ4"/>
<evidence type="ECO:0000256" key="1">
    <source>
        <dbReference type="SAM" id="Phobius"/>
    </source>
</evidence>
<keyword evidence="1" id="KW-0472">Membrane</keyword>
<protein>
    <submittedName>
        <fullName evidence="2">Uncharacterized protein</fullName>
    </submittedName>
</protein>
<dbReference type="Proteomes" id="UP000481252">
    <property type="component" value="Unassembled WGS sequence"/>
</dbReference>
<accession>A0A7C9RAQ4</accession>
<feature type="transmembrane region" description="Helical" evidence="1">
    <location>
        <begin position="20"/>
        <end position="41"/>
    </location>
</feature>
<comment type="caution">
    <text evidence="2">The sequence shown here is derived from an EMBL/GenBank/DDBJ whole genome shotgun (WGS) entry which is preliminary data.</text>
</comment>
<evidence type="ECO:0000313" key="3">
    <source>
        <dbReference type="Proteomes" id="UP000481252"/>
    </source>
</evidence>
<evidence type="ECO:0000313" key="2">
    <source>
        <dbReference type="EMBL" id="NGN44195.1"/>
    </source>
</evidence>
<proteinExistence type="predicted"/>
<dbReference type="EMBL" id="JAAKZG010000014">
    <property type="protein sequence ID" value="NGN44195.1"/>
    <property type="molecule type" value="Genomic_DNA"/>
</dbReference>
<keyword evidence="1" id="KW-0812">Transmembrane</keyword>
<reference evidence="2 3" key="1">
    <citation type="submission" date="2020-02" db="EMBL/GenBank/DDBJ databases">
        <title>Genome sequence of the type strain CGMCC 1.15528 of Mesorhizobium zhangyense.</title>
        <authorList>
            <person name="Gao J."/>
            <person name="Sun J."/>
        </authorList>
    </citation>
    <scope>NUCLEOTIDE SEQUENCE [LARGE SCALE GENOMIC DNA]</scope>
    <source>
        <strain evidence="2 3">CGMCC 1.15528</strain>
    </source>
</reference>
<feature type="transmembrane region" description="Helical" evidence="1">
    <location>
        <begin position="47"/>
        <end position="69"/>
    </location>
</feature>
<name>A0A7C9RAQ4_9HYPH</name>
<sequence length="96" mass="10988">MSDLNQRIEAMYRSDVRGAWLLVVLLWITLLFVLFMTWPYIPNSGIRVAVVVAAAAVLIFNTAAIRAMVKHYAEDKHFIYGLDIQHLDAAKREKNL</sequence>
<keyword evidence="1" id="KW-1133">Transmembrane helix</keyword>
<keyword evidence="3" id="KW-1185">Reference proteome</keyword>
<organism evidence="2 3">
    <name type="scientific">Mesorhizobium zhangyense</name>
    <dbReference type="NCBI Taxonomy" id="1776730"/>
    <lineage>
        <taxon>Bacteria</taxon>
        <taxon>Pseudomonadati</taxon>
        <taxon>Pseudomonadota</taxon>
        <taxon>Alphaproteobacteria</taxon>
        <taxon>Hyphomicrobiales</taxon>
        <taxon>Phyllobacteriaceae</taxon>
        <taxon>Mesorhizobium</taxon>
    </lineage>
</organism>